<evidence type="ECO:0000256" key="2">
    <source>
        <dbReference type="ARBA" id="ARBA00022692"/>
    </source>
</evidence>
<dbReference type="InterPro" id="IPR010652">
    <property type="entry name" value="DUF1232"/>
</dbReference>
<dbReference type="AlphaFoldDB" id="W9B612"/>
<keyword evidence="4" id="KW-0472">Membrane</keyword>
<evidence type="ECO:0000313" key="6">
    <source>
        <dbReference type="EMBL" id="CDO10462.1"/>
    </source>
</evidence>
<organism evidence="6 7">
    <name type="scientific">Mycolicibacterium cosmeticum</name>
    <dbReference type="NCBI Taxonomy" id="258533"/>
    <lineage>
        <taxon>Bacteria</taxon>
        <taxon>Bacillati</taxon>
        <taxon>Actinomycetota</taxon>
        <taxon>Actinomycetes</taxon>
        <taxon>Mycobacteriales</taxon>
        <taxon>Mycobacteriaceae</taxon>
        <taxon>Mycolicibacterium</taxon>
    </lineage>
</organism>
<gene>
    <name evidence="6" type="ORF">BN977_05295</name>
</gene>
<sequence length="132" mass="13979">MLLGGAAGVGLLWLGMLIALLAMKPDGVAGREVLRLLPDVLRLLRRLTFDSTLPRGVRLRLLLGLTYLAVPFDLIPDFVPVLGVADDVIVVAVVLRSVVRRAGPDALSAHWAGSPQGLAAVHRLCGLPPPLV</sequence>
<reference evidence="6" key="1">
    <citation type="submission" date="2014-03" db="EMBL/GenBank/DDBJ databases">
        <title>Draft Genome Sequence of Mycobacterium cosmeticum DSM 44829.</title>
        <authorList>
            <person name="Croce O."/>
            <person name="Robert C."/>
            <person name="Raoult D."/>
            <person name="Drancourt M."/>
        </authorList>
    </citation>
    <scope>NUCLEOTIDE SEQUENCE [LARGE SCALE GENOMIC DNA]</scope>
    <source>
        <strain evidence="6">DSM 44829</strain>
    </source>
</reference>
<dbReference type="STRING" id="258533.BN977_05295"/>
<comment type="caution">
    <text evidence="6">The sequence shown here is derived from an EMBL/GenBank/DDBJ whole genome shotgun (WGS) entry which is preliminary data.</text>
</comment>
<protein>
    <recommendedName>
        <fullName evidence="5">DUF1232 domain-containing protein</fullName>
    </recommendedName>
</protein>
<evidence type="ECO:0000256" key="1">
    <source>
        <dbReference type="ARBA" id="ARBA00004127"/>
    </source>
</evidence>
<evidence type="ECO:0000259" key="5">
    <source>
        <dbReference type="Pfam" id="PF06803"/>
    </source>
</evidence>
<evidence type="ECO:0000313" key="7">
    <source>
        <dbReference type="Proteomes" id="UP000028870"/>
    </source>
</evidence>
<comment type="subcellular location">
    <subcellularLocation>
        <location evidence="1">Endomembrane system</location>
        <topology evidence="1">Multi-pass membrane protein</topology>
    </subcellularLocation>
</comment>
<keyword evidence="7" id="KW-1185">Reference proteome</keyword>
<evidence type="ECO:0000256" key="4">
    <source>
        <dbReference type="ARBA" id="ARBA00023136"/>
    </source>
</evidence>
<proteinExistence type="predicted"/>
<dbReference type="GO" id="GO:0012505">
    <property type="term" value="C:endomembrane system"/>
    <property type="evidence" value="ECO:0007669"/>
    <property type="project" value="UniProtKB-SubCell"/>
</dbReference>
<reference evidence="6" key="2">
    <citation type="submission" date="2014-03" db="EMBL/GenBank/DDBJ databases">
        <authorList>
            <person name="Urmite Genomes"/>
        </authorList>
    </citation>
    <scope>NUCLEOTIDE SEQUENCE</scope>
    <source>
        <strain evidence="6">DSM 44829</strain>
    </source>
</reference>
<keyword evidence="2" id="KW-0812">Transmembrane</keyword>
<dbReference type="eggNOG" id="COG3339">
    <property type="taxonomic scope" value="Bacteria"/>
</dbReference>
<evidence type="ECO:0000256" key="3">
    <source>
        <dbReference type="ARBA" id="ARBA00022989"/>
    </source>
</evidence>
<keyword evidence="3" id="KW-1133">Transmembrane helix</keyword>
<feature type="domain" description="DUF1232" evidence="5">
    <location>
        <begin position="58"/>
        <end position="92"/>
    </location>
</feature>
<dbReference type="EMBL" id="CCBB010000003">
    <property type="protein sequence ID" value="CDO10462.1"/>
    <property type="molecule type" value="Genomic_DNA"/>
</dbReference>
<accession>W9B612</accession>
<dbReference type="Proteomes" id="UP000028870">
    <property type="component" value="Unassembled WGS sequence"/>
</dbReference>
<dbReference type="Pfam" id="PF06803">
    <property type="entry name" value="DUF1232"/>
    <property type="match status" value="1"/>
</dbReference>
<name>W9B612_MYCCO</name>